<dbReference type="AlphaFoldDB" id="B1ZY97"/>
<evidence type="ECO:0000259" key="1">
    <source>
        <dbReference type="Pfam" id="PF02579"/>
    </source>
</evidence>
<keyword evidence="3" id="KW-1185">Reference proteome</keyword>
<evidence type="ECO:0000313" key="2">
    <source>
        <dbReference type="EMBL" id="ACB76243.1"/>
    </source>
</evidence>
<dbReference type="KEGG" id="ote:Oter_2962"/>
<feature type="domain" description="Dinitrogenase iron-molybdenum cofactor biosynthesis" evidence="1">
    <location>
        <begin position="14"/>
        <end position="90"/>
    </location>
</feature>
<dbReference type="Gene3D" id="3.30.420.130">
    <property type="entry name" value="Dinitrogenase iron-molybdenum cofactor biosynthesis domain"/>
    <property type="match status" value="1"/>
</dbReference>
<reference evidence="2 3" key="1">
    <citation type="journal article" date="2011" name="J. Bacteriol.">
        <title>Genome sequence of the verrucomicrobium Opitutus terrae PB90-1, an abundant inhabitant of rice paddy soil ecosystems.</title>
        <authorList>
            <person name="van Passel M.W."/>
            <person name="Kant R."/>
            <person name="Palva A."/>
            <person name="Copeland A."/>
            <person name="Lucas S."/>
            <person name="Lapidus A."/>
            <person name="Glavina del Rio T."/>
            <person name="Pitluck S."/>
            <person name="Goltsman E."/>
            <person name="Clum A."/>
            <person name="Sun H."/>
            <person name="Schmutz J."/>
            <person name="Larimer F.W."/>
            <person name="Land M.L."/>
            <person name="Hauser L."/>
            <person name="Kyrpides N."/>
            <person name="Mikhailova N."/>
            <person name="Richardson P.P."/>
            <person name="Janssen P.H."/>
            <person name="de Vos W.M."/>
            <person name="Smidt H."/>
        </authorList>
    </citation>
    <scope>NUCLEOTIDE SEQUENCE [LARGE SCALE GENOMIC DNA]</scope>
    <source>
        <strain evidence="3">DSM 11246 / JCM 15787 / PB90-1</strain>
    </source>
</reference>
<sequence length="155" mass="16030">MTIAVPLTAANEFSVHFGAAAKVGLFTLDTAGRRIVRFDVTKPPVRLPCGWGNWLGARGVTVFLAGAISEGALQRLAAGGLKVVAGVRPEVPLTLVQAWLTGTLRPGANGCEAGQFAAAAPTWSAPTPRDNTCAGACCCLRGLVRAQNDVVDCRS</sequence>
<dbReference type="Proteomes" id="UP000007013">
    <property type="component" value="Chromosome"/>
</dbReference>
<name>B1ZY97_OPITP</name>
<evidence type="ECO:0000313" key="3">
    <source>
        <dbReference type="Proteomes" id="UP000007013"/>
    </source>
</evidence>
<dbReference type="OrthoDB" id="280278at2"/>
<proteinExistence type="predicted"/>
<organism evidence="2 3">
    <name type="scientific">Opitutus terrae (strain DSM 11246 / JCM 15787 / PB90-1)</name>
    <dbReference type="NCBI Taxonomy" id="452637"/>
    <lineage>
        <taxon>Bacteria</taxon>
        <taxon>Pseudomonadati</taxon>
        <taxon>Verrucomicrobiota</taxon>
        <taxon>Opitutia</taxon>
        <taxon>Opitutales</taxon>
        <taxon>Opitutaceae</taxon>
        <taxon>Opitutus</taxon>
    </lineage>
</organism>
<protein>
    <recommendedName>
        <fullName evidence="1">Dinitrogenase iron-molybdenum cofactor biosynthesis domain-containing protein</fullName>
    </recommendedName>
</protein>
<dbReference type="RefSeq" id="WP_012375778.1">
    <property type="nucleotide sequence ID" value="NC_010571.1"/>
</dbReference>
<dbReference type="HOGENOM" id="CLU_1693701_0_0_0"/>
<dbReference type="InterPro" id="IPR003731">
    <property type="entry name" value="Di-Nase_FeMo-co_biosynth"/>
</dbReference>
<accession>B1ZY97</accession>
<dbReference type="InterPro" id="IPR036105">
    <property type="entry name" value="DiNase_FeMo-co_biosyn_sf"/>
</dbReference>
<dbReference type="STRING" id="452637.Oter_2962"/>
<gene>
    <name evidence="2" type="ordered locus">Oter_2962</name>
</gene>
<dbReference type="eggNOG" id="COG1433">
    <property type="taxonomic scope" value="Bacteria"/>
</dbReference>
<dbReference type="SUPFAM" id="SSF53146">
    <property type="entry name" value="Nitrogenase accessory factor-like"/>
    <property type="match status" value="1"/>
</dbReference>
<dbReference type="EMBL" id="CP001032">
    <property type="protein sequence ID" value="ACB76243.1"/>
    <property type="molecule type" value="Genomic_DNA"/>
</dbReference>
<dbReference type="Pfam" id="PF02579">
    <property type="entry name" value="Nitro_FeMo-Co"/>
    <property type="match status" value="1"/>
</dbReference>